<organism evidence="1">
    <name type="scientific">Anguilla anguilla</name>
    <name type="common">European freshwater eel</name>
    <name type="synonym">Muraena anguilla</name>
    <dbReference type="NCBI Taxonomy" id="7936"/>
    <lineage>
        <taxon>Eukaryota</taxon>
        <taxon>Metazoa</taxon>
        <taxon>Chordata</taxon>
        <taxon>Craniata</taxon>
        <taxon>Vertebrata</taxon>
        <taxon>Euteleostomi</taxon>
        <taxon>Actinopterygii</taxon>
        <taxon>Neopterygii</taxon>
        <taxon>Teleostei</taxon>
        <taxon>Anguilliformes</taxon>
        <taxon>Anguillidae</taxon>
        <taxon>Anguilla</taxon>
    </lineage>
</organism>
<reference evidence="1" key="2">
    <citation type="journal article" date="2015" name="Fish Shellfish Immunol.">
        <title>Early steps in the European eel (Anguilla anguilla)-Vibrio vulnificus interaction in the gills: Role of the RtxA13 toxin.</title>
        <authorList>
            <person name="Callol A."/>
            <person name="Pajuelo D."/>
            <person name="Ebbesson L."/>
            <person name="Teles M."/>
            <person name="MacKenzie S."/>
            <person name="Amaro C."/>
        </authorList>
    </citation>
    <scope>NUCLEOTIDE SEQUENCE</scope>
</reference>
<sequence>MHVKCIIFVMNICTSIALKKVYTIKRQTDTCIDVGRCSLPRIRKHVSAHEQHLQN</sequence>
<reference evidence="1" key="1">
    <citation type="submission" date="2014-11" db="EMBL/GenBank/DDBJ databases">
        <authorList>
            <person name="Amaro Gonzalez C."/>
        </authorList>
    </citation>
    <scope>NUCLEOTIDE SEQUENCE</scope>
</reference>
<dbReference type="AlphaFoldDB" id="A0A0E9SIK5"/>
<evidence type="ECO:0000313" key="1">
    <source>
        <dbReference type="EMBL" id="JAH41146.1"/>
    </source>
</evidence>
<accession>A0A0E9SIK5</accession>
<dbReference type="EMBL" id="GBXM01067431">
    <property type="protein sequence ID" value="JAH41146.1"/>
    <property type="molecule type" value="Transcribed_RNA"/>
</dbReference>
<name>A0A0E9SIK5_ANGAN</name>
<protein>
    <submittedName>
        <fullName evidence="1">Uncharacterized protein</fullName>
    </submittedName>
</protein>
<proteinExistence type="predicted"/>